<dbReference type="Proteomes" id="UP000039046">
    <property type="component" value="Unassembled WGS sequence"/>
</dbReference>
<dbReference type="HOGENOM" id="CLU_028833_1_0_1"/>
<keyword evidence="2" id="KW-1185">Reference proteome</keyword>
<dbReference type="STRING" id="1531966.A0A0A1TPB5"/>
<name>A0A0A1TPB5_9HYPO</name>
<gene>
    <name evidence="1" type="ORF">VHEMI08221</name>
</gene>
<dbReference type="InterPro" id="IPR021463">
    <property type="entry name" value="Methyltransf_34"/>
</dbReference>
<evidence type="ECO:0008006" key="3">
    <source>
        <dbReference type="Google" id="ProtNLM"/>
    </source>
</evidence>
<evidence type="ECO:0000313" key="1">
    <source>
        <dbReference type="EMBL" id="CEJ92577.1"/>
    </source>
</evidence>
<accession>A0A0A1TPB5</accession>
<dbReference type="AlphaFoldDB" id="A0A0A1TPB5"/>
<dbReference type="OrthoDB" id="6419443at2759"/>
<dbReference type="Pfam" id="PF11312">
    <property type="entry name" value="Methyltransf_34"/>
    <property type="match status" value="1"/>
</dbReference>
<reference evidence="1 2" key="1">
    <citation type="journal article" date="2015" name="Genome Announc.">
        <title>Draft Genome Sequence and Gene Annotation of the Entomopathogenic Fungus Verticillium hemipterigenum.</title>
        <authorList>
            <person name="Horn F."/>
            <person name="Habel A."/>
            <person name="Scharf D.H."/>
            <person name="Dworschak J."/>
            <person name="Brakhage A.A."/>
            <person name="Guthke R."/>
            <person name="Hertweck C."/>
            <person name="Linde J."/>
        </authorList>
    </citation>
    <scope>NUCLEOTIDE SEQUENCE [LARGE SCALE GENOMIC DNA]</scope>
</reference>
<dbReference type="EMBL" id="CDHN01000004">
    <property type="protein sequence ID" value="CEJ92577.1"/>
    <property type="molecule type" value="Genomic_DNA"/>
</dbReference>
<proteinExistence type="predicted"/>
<sequence length="325" mass="35681">MPPRSEPKASASPPQTVPLAHQQILLDIFNTTFSSILSSDTFDATLQEIKQALFNRDFAQAFSKEEYLDVYAARWSPGRALGYANIFDGLRDSIDATATDGTLRMVSLGGCGAEQVAFASYVARSKKASKGELVLVDSAPWSSASQKIHEAITAPLPLSKYASAAKKAANTALLSPSDFQTTFKQANVLDLTRQQWADILGPNPVVVTIMFTLNELYTAGGIGKTTKFIINLGGALPKNSVLVMVDSPGDYSETTVGKESRKYPISWLLQHSLEQMETQEKIVLHSITGSGSVWFRLNETLDYRIPLENMRYQMQAFRVGEEARE</sequence>
<protein>
    <recommendedName>
        <fullName evidence="3">Histidine-specific methyltransferase SAM-dependent domain-containing protein</fullName>
    </recommendedName>
</protein>
<evidence type="ECO:0000313" key="2">
    <source>
        <dbReference type="Proteomes" id="UP000039046"/>
    </source>
</evidence>
<organism evidence="1 2">
    <name type="scientific">[Torrubiella] hemipterigena</name>
    <dbReference type="NCBI Taxonomy" id="1531966"/>
    <lineage>
        <taxon>Eukaryota</taxon>
        <taxon>Fungi</taxon>
        <taxon>Dikarya</taxon>
        <taxon>Ascomycota</taxon>
        <taxon>Pezizomycotina</taxon>
        <taxon>Sordariomycetes</taxon>
        <taxon>Hypocreomycetidae</taxon>
        <taxon>Hypocreales</taxon>
        <taxon>Clavicipitaceae</taxon>
        <taxon>Clavicipitaceae incertae sedis</taxon>
        <taxon>'Torrubiella' clade</taxon>
    </lineage>
</organism>